<accession>A0A022S181</accession>
<keyword evidence="2" id="KW-1185">Reference proteome</keyword>
<dbReference type="EMBL" id="KI630206">
    <property type="protein sequence ID" value="EYU44980.1"/>
    <property type="molecule type" value="Genomic_DNA"/>
</dbReference>
<evidence type="ECO:0000313" key="2">
    <source>
        <dbReference type="Proteomes" id="UP000030748"/>
    </source>
</evidence>
<dbReference type="AlphaFoldDB" id="A0A022S181"/>
<reference evidence="1" key="1">
    <citation type="journal article" date="2013" name="Proc. Natl. Acad. Sci. U.S.A.">
        <title>Fine-scale variation in meiotic recombination in Mimulus inferred from population shotgun sequencing.</title>
        <authorList>
            <person name="Hellsten U."/>
            <person name="Wright K.M."/>
            <person name="Jenkins J."/>
            <person name="Shu S."/>
            <person name="Yuan Y."/>
            <person name="Wessler S.R."/>
            <person name="Schmutz J."/>
            <person name="Willis J.H."/>
            <person name="Rokhsar D.S."/>
        </authorList>
    </citation>
    <scope>NUCLEOTIDE SEQUENCE [LARGE SCALE GENOMIC DNA]</scope>
</reference>
<evidence type="ECO:0000313" key="1">
    <source>
        <dbReference type="EMBL" id="EYU44980.1"/>
    </source>
</evidence>
<dbReference type="Proteomes" id="UP000030748">
    <property type="component" value="Unassembled WGS sequence"/>
</dbReference>
<gene>
    <name evidence="1" type="ORF">MIMGU_mgv1a0139232mg</name>
</gene>
<feature type="non-terminal residue" evidence="1">
    <location>
        <position position="1"/>
    </location>
</feature>
<protein>
    <submittedName>
        <fullName evidence="1">Uncharacterized protein</fullName>
    </submittedName>
</protein>
<organism evidence="1 2">
    <name type="scientific">Erythranthe guttata</name>
    <name type="common">Yellow monkey flower</name>
    <name type="synonym">Mimulus guttatus</name>
    <dbReference type="NCBI Taxonomy" id="4155"/>
    <lineage>
        <taxon>Eukaryota</taxon>
        <taxon>Viridiplantae</taxon>
        <taxon>Streptophyta</taxon>
        <taxon>Embryophyta</taxon>
        <taxon>Tracheophyta</taxon>
        <taxon>Spermatophyta</taxon>
        <taxon>Magnoliopsida</taxon>
        <taxon>eudicotyledons</taxon>
        <taxon>Gunneridae</taxon>
        <taxon>Pentapetalae</taxon>
        <taxon>asterids</taxon>
        <taxon>lamiids</taxon>
        <taxon>Lamiales</taxon>
        <taxon>Phrymaceae</taxon>
        <taxon>Erythranthe</taxon>
    </lineage>
</organism>
<sequence>FITPAAVRPTACGLLWGRL</sequence>
<proteinExistence type="predicted"/>
<name>A0A022S181_ERYGU</name>